<dbReference type="Proteomes" id="UP001314635">
    <property type="component" value="Unassembled WGS sequence"/>
</dbReference>
<evidence type="ECO:0000313" key="3">
    <source>
        <dbReference type="EMBL" id="MBR1138998.1"/>
    </source>
</evidence>
<protein>
    <submittedName>
        <fullName evidence="3">AsmA family protein</fullName>
    </submittedName>
</protein>
<keyword evidence="4" id="KW-1185">Reference proteome</keyword>
<dbReference type="InterPro" id="IPR052894">
    <property type="entry name" value="AsmA-related"/>
</dbReference>
<dbReference type="Pfam" id="PF05170">
    <property type="entry name" value="AsmA"/>
    <property type="match status" value="2"/>
</dbReference>
<dbReference type="EMBL" id="JAFCLK010000025">
    <property type="protein sequence ID" value="MBR1138998.1"/>
    <property type="molecule type" value="Genomic_DNA"/>
</dbReference>
<evidence type="ECO:0000313" key="4">
    <source>
        <dbReference type="Proteomes" id="UP001314635"/>
    </source>
</evidence>
<dbReference type="PANTHER" id="PTHR30441">
    <property type="entry name" value="DUF748 DOMAIN-CONTAINING PROTEIN"/>
    <property type="match status" value="1"/>
</dbReference>
<proteinExistence type="predicted"/>
<name>A0ABS5GCN2_9BRAD</name>
<feature type="region of interest" description="Disordered" evidence="1">
    <location>
        <begin position="593"/>
        <end position="617"/>
    </location>
</feature>
<reference evidence="4" key="1">
    <citation type="journal article" date="2021" name="ISME J.">
        <title>Evolutionary origin and ecological implication of a unique nif island in free-living Bradyrhizobium lineages.</title>
        <authorList>
            <person name="Tao J."/>
        </authorList>
    </citation>
    <scope>NUCLEOTIDE SEQUENCE [LARGE SCALE GENOMIC DNA]</scope>
    <source>
        <strain evidence="4">SZCCT0094</strain>
    </source>
</reference>
<sequence length="705" mass="72760">MKALKIAGGLVGAVAVVLVLALAFGLPASVVTAAIQDRVERDTGYRLSIAGSASISLWPSLHATLTDITLLDPKDRDGNNRLTVAMLQADMALSGLWSGRPDIAEVIVDKPTLYLPLLRERLRDNAPRNRAPAKSDAAPSIRIERVTIKDGAVILSNPRDRVENRIDGIGATASLGGDGRIKLTGTARASDRPVSFEVNSTAPGMPIDRQTLPVEFKLEMADAFRGVLAGRADLRLNGPLVMINGLSGTLGGGDFNGWASVDVASKPLVKLDLDVRRLDLGSPAAPRNAGASGWSTAAIDLRGLNYVDARVKLSATDVGVAGARLGPLEVESSLAGGVLKATVANLGAYDGQASGEVVIDASTGNPAYAMHCDVVGIRALPLLQNLAGFDRLDARLQGKLALRSSGASQQAIMSNLSGSAFLLFQDGAIRGINVAQMIRSLTSNPLSGWQDSKELTTDLTQLSASFQVERGQAATGDLNLIGPLVKVTGAGTIDLGNRALAMRVEPKLVMTTEGQGRNSDPIGLGIPVVIDGPWSQPRFYPDMAGILDNPDAAYAKLKQMGQGLFGKDNAGLNNLINGLGGLIGNSAPTGTAGANGGPSAAAPNGQAPTTGQSDVLGGQLGAAIGNLIQQGLQQGAPPQGRSRGRTLNPSESAAPLLQSPRAAQPPATEAGQDAASASGNPPDAAMDGAPDSQPMNDVLKRIFNR</sequence>
<accession>A0ABS5GCN2</accession>
<evidence type="ECO:0000256" key="1">
    <source>
        <dbReference type="SAM" id="MobiDB-lite"/>
    </source>
</evidence>
<feature type="region of interest" description="Disordered" evidence="1">
    <location>
        <begin position="632"/>
        <end position="705"/>
    </location>
</feature>
<gene>
    <name evidence="3" type="ORF">JQ619_24865</name>
</gene>
<feature type="domain" description="AsmA" evidence="2">
    <location>
        <begin position="297"/>
        <end position="475"/>
    </location>
</feature>
<feature type="compositionally biased region" description="Low complexity" evidence="1">
    <location>
        <begin position="593"/>
        <end position="605"/>
    </location>
</feature>
<dbReference type="RefSeq" id="WP_172242498.1">
    <property type="nucleotide sequence ID" value="NZ_JABFDP010000039.1"/>
</dbReference>
<evidence type="ECO:0000259" key="2">
    <source>
        <dbReference type="Pfam" id="PF05170"/>
    </source>
</evidence>
<feature type="domain" description="AsmA" evidence="2">
    <location>
        <begin position="3"/>
        <end position="157"/>
    </location>
</feature>
<dbReference type="InterPro" id="IPR007844">
    <property type="entry name" value="AsmA"/>
</dbReference>
<comment type="caution">
    <text evidence="3">The sequence shown here is derived from an EMBL/GenBank/DDBJ whole genome shotgun (WGS) entry which is preliminary data.</text>
</comment>
<dbReference type="PANTHER" id="PTHR30441:SF4">
    <property type="entry name" value="PROTEIN ASMA"/>
    <property type="match status" value="1"/>
</dbReference>
<organism evidence="3 4">
    <name type="scientific">Bradyrhizobium denitrificans</name>
    <dbReference type="NCBI Taxonomy" id="2734912"/>
    <lineage>
        <taxon>Bacteria</taxon>
        <taxon>Pseudomonadati</taxon>
        <taxon>Pseudomonadota</taxon>
        <taxon>Alphaproteobacteria</taxon>
        <taxon>Hyphomicrobiales</taxon>
        <taxon>Nitrobacteraceae</taxon>
        <taxon>Bradyrhizobium</taxon>
    </lineage>
</organism>